<dbReference type="EMBL" id="GGFJ01013058">
    <property type="protein sequence ID" value="MBW62199.1"/>
    <property type="molecule type" value="Transcribed_RNA"/>
</dbReference>
<sequence>MLSSSLASSLSLALYLLMRFLLCKTLGETRREATTIACSTTNKYIPPLCWERERGGRKCRRCHQVTVLSPFPSFSPLQHTSSRSRLTT</sequence>
<name>A0A2M4CAB6_9DIPT</name>
<proteinExistence type="predicted"/>
<keyword evidence="1" id="KW-0732">Signal</keyword>
<feature type="chain" id="PRO_5014766421" evidence="1">
    <location>
        <begin position="28"/>
        <end position="88"/>
    </location>
</feature>
<accession>A0A2M4CAB6</accession>
<protein>
    <submittedName>
        <fullName evidence="2">Putative secreted protein</fullName>
    </submittedName>
</protein>
<dbReference type="AlphaFoldDB" id="A0A2M4CAB6"/>
<feature type="signal peptide" evidence="1">
    <location>
        <begin position="1"/>
        <end position="27"/>
    </location>
</feature>
<evidence type="ECO:0000256" key="1">
    <source>
        <dbReference type="SAM" id="SignalP"/>
    </source>
</evidence>
<evidence type="ECO:0000313" key="2">
    <source>
        <dbReference type="EMBL" id="MBW62199.1"/>
    </source>
</evidence>
<organism evidence="2">
    <name type="scientific">Anopheles marajoara</name>
    <dbReference type="NCBI Taxonomy" id="58244"/>
    <lineage>
        <taxon>Eukaryota</taxon>
        <taxon>Metazoa</taxon>
        <taxon>Ecdysozoa</taxon>
        <taxon>Arthropoda</taxon>
        <taxon>Hexapoda</taxon>
        <taxon>Insecta</taxon>
        <taxon>Pterygota</taxon>
        <taxon>Neoptera</taxon>
        <taxon>Endopterygota</taxon>
        <taxon>Diptera</taxon>
        <taxon>Nematocera</taxon>
        <taxon>Culicoidea</taxon>
        <taxon>Culicidae</taxon>
        <taxon>Anophelinae</taxon>
        <taxon>Anopheles</taxon>
    </lineage>
</organism>
<reference evidence="2" key="1">
    <citation type="submission" date="2018-01" db="EMBL/GenBank/DDBJ databases">
        <title>An insight into the sialome of Amazonian anophelines.</title>
        <authorList>
            <person name="Ribeiro J.M."/>
            <person name="Scarpassa V."/>
            <person name="Calvo E."/>
        </authorList>
    </citation>
    <scope>NUCLEOTIDE SEQUENCE</scope>
    <source>
        <tissue evidence="2">Salivary glands</tissue>
    </source>
</reference>